<dbReference type="InterPro" id="IPR027417">
    <property type="entry name" value="P-loop_NTPase"/>
</dbReference>
<evidence type="ECO:0000256" key="2">
    <source>
        <dbReference type="ARBA" id="ARBA00022737"/>
    </source>
</evidence>
<dbReference type="CDD" id="cd03216">
    <property type="entry name" value="ABC_Carb_Monos_I"/>
    <property type="match status" value="1"/>
</dbReference>
<evidence type="ECO:0000313" key="7">
    <source>
        <dbReference type="Proteomes" id="UP001596022"/>
    </source>
</evidence>
<evidence type="ECO:0000256" key="1">
    <source>
        <dbReference type="ARBA" id="ARBA00022448"/>
    </source>
</evidence>
<keyword evidence="7" id="KW-1185">Reference proteome</keyword>
<evidence type="ECO:0000256" key="4">
    <source>
        <dbReference type="ARBA" id="ARBA00022840"/>
    </source>
</evidence>
<dbReference type="EMBL" id="JBHSFW010000026">
    <property type="protein sequence ID" value="MFC4620538.1"/>
    <property type="molecule type" value="Genomic_DNA"/>
</dbReference>
<evidence type="ECO:0000256" key="3">
    <source>
        <dbReference type="ARBA" id="ARBA00022741"/>
    </source>
</evidence>
<dbReference type="SMART" id="SM00382">
    <property type="entry name" value="AAA"/>
    <property type="match status" value="2"/>
</dbReference>
<proteinExistence type="predicted"/>
<gene>
    <name evidence="6" type="ORF">ACFO4N_17745</name>
</gene>
<dbReference type="Proteomes" id="UP001596022">
    <property type="component" value="Unassembled WGS sequence"/>
</dbReference>
<evidence type="ECO:0000313" key="6">
    <source>
        <dbReference type="EMBL" id="MFC4620538.1"/>
    </source>
</evidence>
<dbReference type="GO" id="GO:0005524">
    <property type="term" value="F:ATP binding"/>
    <property type="evidence" value="ECO:0007669"/>
    <property type="project" value="UniProtKB-KW"/>
</dbReference>
<dbReference type="Gene3D" id="3.40.50.300">
    <property type="entry name" value="P-loop containing nucleotide triphosphate hydrolases"/>
    <property type="match status" value="2"/>
</dbReference>
<dbReference type="CDD" id="cd03215">
    <property type="entry name" value="ABC_Carb_Monos_II"/>
    <property type="match status" value="1"/>
</dbReference>
<dbReference type="PANTHER" id="PTHR43790:SF9">
    <property type="entry name" value="GALACTOFURANOSE TRANSPORTER ATP-BINDING PROTEIN YTFR"/>
    <property type="match status" value="1"/>
</dbReference>
<protein>
    <submittedName>
        <fullName evidence="6">Sugar ABC transporter ATP-binding protein</fullName>
    </submittedName>
</protein>
<evidence type="ECO:0000259" key="5">
    <source>
        <dbReference type="PROSITE" id="PS50893"/>
    </source>
</evidence>
<keyword evidence="4 6" id="KW-0067">ATP-binding</keyword>
<dbReference type="PROSITE" id="PS00211">
    <property type="entry name" value="ABC_TRANSPORTER_1"/>
    <property type="match status" value="1"/>
</dbReference>
<organism evidence="6 7">
    <name type="scientific">Camelliibacillus cellulosilyticus</name>
    <dbReference type="NCBI Taxonomy" id="2174486"/>
    <lineage>
        <taxon>Bacteria</taxon>
        <taxon>Bacillati</taxon>
        <taxon>Bacillota</taxon>
        <taxon>Bacilli</taxon>
        <taxon>Bacillales</taxon>
        <taxon>Sporolactobacillaceae</taxon>
        <taxon>Camelliibacillus</taxon>
    </lineage>
</organism>
<feature type="domain" description="ABC transporter" evidence="5">
    <location>
        <begin position="249"/>
        <end position="502"/>
    </location>
</feature>
<dbReference type="Pfam" id="PF00005">
    <property type="entry name" value="ABC_tran"/>
    <property type="match status" value="2"/>
</dbReference>
<name>A0ABV9GU60_9BACL</name>
<dbReference type="RefSeq" id="WP_376847651.1">
    <property type="nucleotide sequence ID" value="NZ_JBHSFW010000026.1"/>
</dbReference>
<dbReference type="InterPro" id="IPR003439">
    <property type="entry name" value="ABC_transporter-like_ATP-bd"/>
</dbReference>
<comment type="caution">
    <text evidence="6">The sequence shown here is derived from an EMBL/GenBank/DDBJ whole genome shotgun (WGS) entry which is preliminary data.</text>
</comment>
<dbReference type="InterPro" id="IPR003593">
    <property type="entry name" value="AAA+_ATPase"/>
</dbReference>
<dbReference type="InterPro" id="IPR050107">
    <property type="entry name" value="ABC_carbohydrate_import_ATPase"/>
</dbReference>
<dbReference type="InterPro" id="IPR017871">
    <property type="entry name" value="ABC_transporter-like_CS"/>
</dbReference>
<keyword evidence="2" id="KW-0677">Repeat</keyword>
<keyword evidence="3" id="KW-0547">Nucleotide-binding</keyword>
<sequence>MSQSEPSQTPLLEMRDIKKSFNHNEVLHGVHLTVNKGEIHALLGENGAGKSTLMNILGGVILANKGNIKLNGKEAIIQRPGDAIASGISFIHQELNVVNDLKVYENMFLGTEIRNRFGFLNVAEMCAKTKAVLDRLGVDIDPKATVRDLETSYKQMIEIARSLLKESKLIIMDEPTTSITDHEIEKLFQVMRSLRASGVSIIYISHKLKEVEAICDRYTVLRDGQFIETGSMKDVNLEHLTKLMVGKSINDNRLYQQRATGEPVLTVKDLSVDGLFQNINFTVRRGEIIGFTGLAGDGRTELFETIFGYRRKTTGDIAFKGKKLKVNHPKKALKAGIGLVPKNRKETAILKDLSVIQNMSISSLNHFEKLLFLSARKEKKVFDQYKTQLNIKVNNPNATIESLSGGNQQKVMISRWLEVNSELIIFDNPTQGIDVGAKNEIYQHIMRLAESGKAIIILSSEAPEILKVCDTIKVMFKGQMVATLNRDEATEEKIMGFATGSFKEGEAIG</sequence>
<accession>A0ABV9GU60</accession>
<dbReference type="SUPFAM" id="SSF52540">
    <property type="entry name" value="P-loop containing nucleoside triphosphate hydrolases"/>
    <property type="match status" value="2"/>
</dbReference>
<dbReference type="PANTHER" id="PTHR43790">
    <property type="entry name" value="CARBOHYDRATE TRANSPORT ATP-BINDING PROTEIN MG119-RELATED"/>
    <property type="match status" value="1"/>
</dbReference>
<feature type="domain" description="ABC transporter" evidence="5">
    <location>
        <begin position="12"/>
        <end position="248"/>
    </location>
</feature>
<keyword evidence="1" id="KW-0813">Transport</keyword>
<dbReference type="PROSITE" id="PS50893">
    <property type="entry name" value="ABC_TRANSPORTER_2"/>
    <property type="match status" value="2"/>
</dbReference>
<reference evidence="7" key="1">
    <citation type="journal article" date="2019" name="Int. J. Syst. Evol. Microbiol.">
        <title>The Global Catalogue of Microorganisms (GCM) 10K type strain sequencing project: providing services to taxonomists for standard genome sequencing and annotation.</title>
        <authorList>
            <consortium name="The Broad Institute Genomics Platform"/>
            <consortium name="The Broad Institute Genome Sequencing Center for Infectious Disease"/>
            <person name="Wu L."/>
            <person name="Ma J."/>
        </authorList>
    </citation>
    <scope>NUCLEOTIDE SEQUENCE [LARGE SCALE GENOMIC DNA]</scope>
    <source>
        <strain evidence="7">CGMCC 1.16306</strain>
    </source>
</reference>